<keyword evidence="2" id="KW-1185">Reference proteome</keyword>
<dbReference type="InParanoid" id="A0A0V1BSI6"/>
<proteinExistence type="predicted"/>
<gene>
    <name evidence="1" type="ORF">T01_14742</name>
</gene>
<evidence type="ECO:0000313" key="2">
    <source>
        <dbReference type="Proteomes" id="UP000054776"/>
    </source>
</evidence>
<protein>
    <submittedName>
        <fullName evidence="1">Uncharacterized protein</fullName>
    </submittedName>
</protein>
<organism evidence="1 2">
    <name type="scientific">Trichinella spiralis</name>
    <name type="common">Trichina worm</name>
    <dbReference type="NCBI Taxonomy" id="6334"/>
    <lineage>
        <taxon>Eukaryota</taxon>
        <taxon>Metazoa</taxon>
        <taxon>Ecdysozoa</taxon>
        <taxon>Nematoda</taxon>
        <taxon>Enoplea</taxon>
        <taxon>Dorylaimia</taxon>
        <taxon>Trichinellida</taxon>
        <taxon>Trichinellidae</taxon>
        <taxon>Trichinella</taxon>
    </lineage>
</organism>
<sequence length="98" mass="11119">MFFRTERHQLRRCDLPMGKCTKVAGRARKMPAHRRQIAISASGGNGSGSERSPLAPRIDRCLDKKMEFQTASVSNIKHQVKLVNLIAFQDYHTDHLSL</sequence>
<dbReference type="EMBL" id="JYDH01000015">
    <property type="protein sequence ID" value="KRY39914.1"/>
    <property type="molecule type" value="Genomic_DNA"/>
</dbReference>
<reference evidence="1 2" key="1">
    <citation type="submission" date="2015-01" db="EMBL/GenBank/DDBJ databases">
        <title>Evolution of Trichinella species and genotypes.</title>
        <authorList>
            <person name="Korhonen P.K."/>
            <person name="Edoardo P."/>
            <person name="Giuseppe L.R."/>
            <person name="Gasser R.B."/>
        </authorList>
    </citation>
    <scope>NUCLEOTIDE SEQUENCE [LARGE SCALE GENOMIC DNA]</scope>
    <source>
        <strain evidence="1">ISS3</strain>
    </source>
</reference>
<name>A0A0V1BSI6_TRISP</name>
<comment type="caution">
    <text evidence="1">The sequence shown here is derived from an EMBL/GenBank/DDBJ whole genome shotgun (WGS) entry which is preliminary data.</text>
</comment>
<evidence type="ECO:0000313" key="1">
    <source>
        <dbReference type="EMBL" id="KRY39914.1"/>
    </source>
</evidence>
<dbReference type="Proteomes" id="UP000054776">
    <property type="component" value="Unassembled WGS sequence"/>
</dbReference>
<dbReference type="AlphaFoldDB" id="A0A0V1BSI6"/>
<accession>A0A0V1BSI6</accession>